<dbReference type="Proteomes" id="UP001187192">
    <property type="component" value="Unassembled WGS sequence"/>
</dbReference>
<dbReference type="EC" id="2.5.1.87" evidence="5"/>
<evidence type="ECO:0000313" key="13">
    <source>
        <dbReference type="EMBL" id="GMN36467.1"/>
    </source>
</evidence>
<keyword evidence="9" id="KW-0460">Magnesium</keyword>
<comment type="cofactor">
    <cofactor evidence="1">
        <name>Mg(2+)</name>
        <dbReference type="ChEBI" id="CHEBI:18420"/>
    </cofactor>
</comment>
<dbReference type="PANTHER" id="PTHR21528">
    <property type="entry name" value="DEHYDRODOLICHYL DIPHOSPHATE SYNTHASE COMPLEX SUBUNIT NUS1"/>
    <property type="match status" value="1"/>
</dbReference>
<evidence type="ECO:0000256" key="9">
    <source>
        <dbReference type="ARBA" id="ARBA00022842"/>
    </source>
</evidence>
<dbReference type="AlphaFoldDB" id="A0AA87ZM04"/>
<evidence type="ECO:0000256" key="4">
    <source>
        <dbReference type="ARBA" id="ARBA00005432"/>
    </source>
</evidence>
<organism evidence="13 14">
    <name type="scientific">Ficus carica</name>
    <name type="common">Common fig</name>
    <dbReference type="NCBI Taxonomy" id="3494"/>
    <lineage>
        <taxon>Eukaryota</taxon>
        <taxon>Viridiplantae</taxon>
        <taxon>Streptophyta</taxon>
        <taxon>Embryophyta</taxon>
        <taxon>Tracheophyta</taxon>
        <taxon>Spermatophyta</taxon>
        <taxon>Magnoliopsida</taxon>
        <taxon>eudicotyledons</taxon>
        <taxon>Gunneridae</taxon>
        <taxon>Pentapetalae</taxon>
        <taxon>rosids</taxon>
        <taxon>fabids</taxon>
        <taxon>Rosales</taxon>
        <taxon>Moraceae</taxon>
        <taxon>Ficeae</taxon>
        <taxon>Ficus</taxon>
    </lineage>
</organism>
<evidence type="ECO:0000313" key="14">
    <source>
        <dbReference type="Proteomes" id="UP001187192"/>
    </source>
</evidence>
<comment type="subcellular location">
    <subcellularLocation>
        <location evidence="2">Endoplasmic reticulum membrane</location>
    </subcellularLocation>
</comment>
<dbReference type="GO" id="GO:0005789">
    <property type="term" value="C:endoplasmic reticulum membrane"/>
    <property type="evidence" value="ECO:0007669"/>
    <property type="project" value="UniProtKB-SubCell"/>
</dbReference>
<evidence type="ECO:0000256" key="12">
    <source>
        <dbReference type="ARBA" id="ARBA00047353"/>
    </source>
</evidence>
<gene>
    <name evidence="13" type="ORF">TIFTF001_006046</name>
</gene>
<evidence type="ECO:0000256" key="10">
    <source>
        <dbReference type="ARBA" id="ARBA00022989"/>
    </source>
</evidence>
<dbReference type="EMBL" id="BTGU01000006">
    <property type="protein sequence ID" value="GMN36467.1"/>
    <property type="molecule type" value="Genomic_DNA"/>
</dbReference>
<evidence type="ECO:0000256" key="8">
    <source>
        <dbReference type="ARBA" id="ARBA00022824"/>
    </source>
</evidence>
<evidence type="ECO:0000256" key="5">
    <source>
        <dbReference type="ARBA" id="ARBA00012596"/>
    </source>
</evidence>
<dbReference type="Gene3D" id="3.40.1180.10">
    <property type="entry name" value="Decaprenyl diphosphate synthase-like"/>
    <property type="match status" value="1"/>
</dbReference>
<sequence>MAFSKVMWLPYSYISRIANLVLQRLWHNMHLILNTYYLVVGIACVLESYLISSGLWKEYKAFNSSKVKYLAIVVDSEEAYLTSRIVKLVSWLEALGVKHICLYDAEGVMKKSKEAIVEKLNKVTILEGAAEKDKLVSQNSMTLEFASFSDGKEAVAKAANLLLGTYMKLAELGGDQEEKIFTEPYMAEALKATGCNVIEPDLMLVYGPVRCHHGFPAWRIRYTEIVHMGSLAEMKYGSLIKVIYEFTMVRQNYGK</sequence>
<keyword evidence="7" id="KW-0812">Transmembrane</keyword>
<dbReference type="InterPro" id="IPR036424">
    <property type="entry name" value="UPP_synth-like_sf"/>
</dbReference>
<evidence type="ECO:0000256" key="7">
    <source>
        <dbReference type="ARBA" id="ARBA00022692"/>
    </source>
</evidence>
<evidence type="ECO:0000256" key="6">
    <source>
        <dbReference type="ARBA" id="ARBA00022679"/>
    </source>
</evidence>
<dbReference type="InterPro" id="IPR038887">
    <property type="entry name" value="Nus1/NgBR"/>
</dbReference>
<protein>
    <recommendedName>
        <fullName evidence="5">ditrans,polycis-polyprenyl diphosphate synthase [(2E,6E)-farnesyldiphosphate specific]</fullName>
        <ecNumber evidence="5">2.5.1.87</ecNumber>
    </recommendedName>
</protein>
<proteinExistence type="inferred from homology"/>
<dbReference type="GO" id="GO:0045547">
    <property type="term" value="F:ditrans,polycis-polyprenyl diphosphate synthase [(2E,6E)-farnesyl diphosphate specific] activity"/>
    <property type="evidence" value="ECO:0007669"/>
    <property type="project" value="UniProtKB-EC"/>
</dbReference>
<keyword evidence="6" id="KW-0808">Transferase</keyword>
<evidence type="ECO:0000256" key="3">
    <source>
        <dbReference type="ARBA" id="ARBA00004922"/>
    </source>
</evidence>
<keyword evidence="11" id="KW-0472">Membrane</keyword>
<keyword evidence="10" id="KW-1133">Transmembrane helix</keyword>
<evidence type="ECO:0000256" key="2">
    <source>
        <dbReference type="ARBA" id="ARBA00004586"/>
    </source>
</evidence>
<accession>A0AA87ZM04</accession>
<evidence type="ECO:0000256" key="11">
    <source>
        <dbReference type="ARBA" id="ARBA00023136"/>
    </source>
</evidence>
<evidence type="ECO:0000256" key="1">
    <source>
        <dbReference type="ARBA" id="ARBA00001946"/>
    </source>
</evidence>
<comment type="similarity">
    <text evidence="4">Belongs to the UPP synthase family.</text>
</comment>
<name>A0AA87ZM04_FICCA</name>
<keyword evidence="8" id="KW-0256">Endoplasmic reticulum</keyword>
<dbReference type="GO" id="GO:1904423">
    <property type="term" value="C:dehydrodolichyl diphosphate synthase complex"/>
    <property type="evidence" value="ECO:0007669"/>
    <property type="project" value="InterPro"/>
</dbReference>
<dbReference type="PANTHER" id="PTHR21528:SF0">
    <property type="entry name" value="DEHYDRODOLICHYL DIPHOSPHATE SYNTHASE COMPLEX SUBUNIT NUS1"/>
    <property type="match status" value="1"/>
</dbReference>
<comment type="catalytic activity">
    <reaction evidence="12">
        <text>n isopentenyl diphosphate + (2E,6E)-farnesyl diphosphate = a di-trans,poly-cis-polyprenyl diphosphate + n diphosphate</text>
        <dbReference type="Rhea" id="RHEA:53008"/>
        <dbReference type="Rhea" id="RHEA-COMP:19494"/>
        <dbReference type="ChEBI" id="CHEBI:33019"/>
        <dbReference type="ChEBI" id="CHEBI:128769"/>
        <dbReference type="ChEBI" id="CHEBI:136960"/>
        <dbReference type="ChEBI" id="CHEBI:175763"/>
        <dbReference type="EC" id="2.5.1.87"/>
    </reaction>
</comment>
<keyword evidence="14" id="KW-1185">Reference proteome</keyword>
<comment type="caution">
    <text evidence="13">The sequence shown here is derived from an EMBL/GenBank/DDBJ whole genome shotgun (WGS) entry which is preliminary data.</text>
</comment>
<comment type="pathway">
    <text evidence="3">Protein modification; protein glycosylation.</text>
</comment>
<dbReference type="SUPFAM" id="SSF64005">
    <property type="entry name" value="Undecaprenyl diphosphate synthase"/>
    <property type="match status" value="1"/>
</dbReference>
<reference evidence="13" key="1">
    <citation type="submission" date="2023-07" db="EMBL/GenBank/DDBJ databases">
        <title>draft genome sequence of fig (Ficus carica).</title>
        <authorList>
            <person name="Takahashi T."/>
            <person name="Nishimura K."/>
        </authorList>
    </citation>
    <scope>NUCLEOTIDE SEQUENCE</scope>
</reference>